<dbReference type="Gene3D" id="3.30.70.120">
    <property type="match status" value="1"/>
</dbReference>
<evidence type="ECO:0000256" key="7">
    <source>
        <dbReference type="SAM" id="Phobius"/>
    </source>
</evidence>
<reference evidence="9" key="2">
    <citation type="journal article" date="2021" name="PeerJ">
        <title>Extensive microbial diversity within the chicken gut microbiome revealed by metagenomics and culture.</title>
        <authorList>
            <person name="Gilroy R."/>
            <person name="Ravi A."/>
            <person name="Getino M."/>
            <person name="Pursley I."/>
            <person name="Horton D.L."/>
            <person name="Alikhan N.F."/>
            <person name="Baker D."/>
            <person name="Gharbi K."/>
            <person name="Hall N."/>
            <person name="Watson M."/>
            <person name="Adriaenssens E.M."/>
            <person name="Foster-Nyarko E."/>
            <person name="Jarju S."/>
            <person name="Secka A."/>
            <person name="Antonio M."/>
            <person name="Oren A."/>
            <person name="Chaudhuri R.R."/>
            <person name="La Ragione R."/>
            <person name="Hildebrand F."/>
            <person name="Pallen M.J."/>
        </authorList>
    </citation>
    <scope>NUCLEOTIDE SEQUENCE</scope>
    <source>
        <strain evidence="9">ChiGjej2B2-16831</strain>
    </source>
</reference>
<feature type="transmembrane region" description="Helical" evidence="7">
    <location>
        <begin position="101"/>
        <end position="120"/>
    </location>
</feature>
<keyword evidence="5 7" id="KW-0472">Membrane</keyword>
<dbReference type="CDD" id="cd16380">
    <property type="entry name" value="YitT_C"/>
    <property type="match status" value="1"/>
</dbReference>
<protein>
    <submittedName>
        <fullName evidence="9">YitT family protein</fullName>
    </submittedName>
</protein>
<reference evidence="9" key="1">
    <citation type="submission" date="2020-10" db="EMBL/GenBank/DDBJ databases">
        <authorList>
            <person name="Gilroy R."/>
        </authorList>
    </citation>
    <scope>NUCLEOTIDE SEQUENCE</scope>
    <source>
        <strain evidence="9">ChiGjej2B2-16831</strain>
    </source>
</reference>
<feature type="transmembrane region" description="Helical" evidence="7">
    <location>
        <begin position="73"/>
        <end position="94"/>
    </location>
</feature>
<dbReference type="InterPro" id="IPR003740">
    <property type="entry name" value="YitT"/>
</dbReference>
<dbReference type="Proteomes" id="UP000824128">
    <property type="component" value="Unassembled WGS sequence"/>
</dbReference>
<dbReference type="PIRSF" id="PIRSF006483">
    <property type="entry name" value="Membrane_protein_YitT"/>
    <property type="match status" value="1"/>
</dbReference>
<dbReference type="EMBL" id="DVNZ01000024">
    <property type="protein sequence ID" value="HIU93660.1"/>
    <property type="molecule type" value="Genomic_DNA"/>
</dbReference>
<dbReference type="PANTHER" id="PTHR33545:SF5">
    <property type="entry name" value="UPF0750 MEMBRANE PROTEIN YITT"/>
    <property type="match status" value="1"/>
</dbReference>
<feature type="transmembrane region" description="Helical" evidence="7">
    <location>
        <begin position="34"/>
        <end position="53"/>
    </location>
</feature>
<dbReference type="PANTHER" id="PTHR33545">
    <property type="entry name" value="UPF0750 MEMBRANE PROTEIN YITT-RELATED"/>
    <property type="match status" value="1"/>
</dbReference>
<evidence type="ECO:0000256" key="3">
    <source>
        <dbReference type="ARBA" id="ARBA00022692"/>
    </source>
</evidence>
<dbReference type="AlphaFoldDB" id="A0A9D1N231"/>
<dbReference type="Pfam" id="PF10035">
    <property type="entry name" value="DUF2179"/>
    <property type="match status" value="1"/>
</dbReference>
<proteinExistence type="predicted"/>
<feature type="transmembrane region" description="Helical" evidence="7">
    <location>
        <begin position="173"/>
        <end position="195"/>
    </location>
</feature>
<evidence type="ECO:0000256" key="5">
    <source>
        <dbReference type="ARBA" id="ARBA00023136"/>
    </source>
</evidence>
<keyword evidence="2" id="KW-1003">Cell membrane</keyword>
<comment type="caution">
    <text evidence="9">The sequence shown here is derived from an EMBL/GenBank/DDBJ whole genome shotgun (WGS) entry which is preliminary data.</text>
</comment>
<dbReference type="GO" id="GO:0005886">
    <property type="term" value="C:plasma membrane"/>
    <property type="evidence" value="ECO:0007669"/>
    <property type="project" value="UniProtKB-SubCell"/>
</dbReference>
<keyword evidence="3 7" id="KW-0812">Transmembrane</keyword>
<evidence type="ECO:0000256" key="2">
    <source>
        <dbReference type="ARBA" id="ARBA00022475"/>
    </source>
</evidence>
<sequence>MDDMTHQTAAPQADAAGAAGAPGRKLDWKSELQTLLTIFVMVTVQCVAINGLYKPNGLISGGLTGVGMLLEYLSGFPSWLSILLLNIPLLALAVWKLHFRFTLYTIIASLYFSAAMAFTADIRIPFDFTNPLSQLTGALLGAVICGAAGAPIVRRGASTGGLDIVAILLAKRFSFSMGTISYLFNVLITGALAFVNGLDTAALAILVLFISSAVFNGVLQGLNRTKTLFIISDRWEEIAPHVLKDVHRGVTLIPAKGAYTGQDRTVVYIIARTTELAAIRRIVMAVDPRAMFSIIDTREVVGRGFTPNN</sequence>
<evidence type="ECO:0000256" key="4">
    <source>
        <dbReference type="ARBA" id="ARBA00022989"/>
    </source>
</evidence>
<comment type="subcellular location">
    <subcellularLocation>
        <location evidence="1">Cell membrane</location>
        <topology evidence="1">Multi-pass membrane protein</topology>
    </subcellularLocation>
</comment>
<organism evidence="9 10">
    <name type="scientific">Candidatus Aphodomorpha intestinavium</name>
    <dbReference type="NCBI Taxonomy" id="2840672"/>
    <lineage>
        <taxon>Bacteria</taxon>
        <taxon>Bacillati</taxon>
        <taxon>Bacillota</taxon>
        <taxon>Clostridia</taxon>
        <taxon>Eubacteriales</taxon>
        <taxon>Candidatus Aphodomorpha</taxon>
    </lineage>
</organism>
<keyword evidence="4 7" id="KW-1133">Transmembrane helix</keyword>
<feature type="compositionally biased region" description="Low complexity" evidence="6">
    <location>
        <begin position="9"/>
        <end position="21"/>
    </location>
</feature>
<feature type="region of interest" description="Disordered" evidence="6">
    <location>
        <begin position="1"/>
        <end position="21"/>
    </location>
</feature>
<feature type="domain" description="DUF2179" evidence="8">
    <location>
        <begin position="248"/>
        <end position="302"/>
    </location>
</feature>
<dbReference type="Pfam" id="PF02588">
    <property type="entry name" value="YitT_membrane"/>
    <property type="match status" value="1"/>
</dbReference>
<evidence type="ECO:0000256" key="6">
    <source>
        <dbReference type="SAM" id="MobiDB-lite"/>
    </source>
</evidence>
<name>A0A9D1N231_9FIRM</name>
<dbReference type="InterPro" id="IPR019264">
    <property type="entry name" value="DUF2179"/>
</dbReference>
<evidence type="ECO:0000313" key="9">
    <source>
        <dbReference type="EMBL" id="HIU93660.1"/>
    </source>
</evidence>
<evidence type="ECO:0000313" key="10">
    <source>
        <dbReference type="Proteomes" id="UP000824128"/>
    </source>
</evidence>
<feature type="transmembrane region" description="Helical" evidence="7">
    <location>
        <begin position="132"/>
        <end position="153"/>
    </location>
</feature>
<dbReference type="InterPro" id="IPR015867">
    <property type="entry name" value="N-reg_PII/ATP_PRibTrfase_C"/>
</dbReference>
<accession>A0A9D1N231</accession>
<gene>
    <name evidence="9" type="ORF">IAD24_00735</name>
</gene>
<dbReference type="InterPro" id="IPR051461">
    <property type="entry name" value="UPF0750_membrane"/>
</dbReference>
<evidence type="ECO:0000256" key="1">
    <source>
        <dbReference type="ARBA" id="ARBA00004651"/>
    </source>
</evidence>
<feature type="transmembrane region" description="Helical" evidence="7">
    <location>
        <begin position="201"/>
        <end position="219"/>
    </location>
</feature>
<evidence type="ECO:0000259" key="8">
    <source>
        <dbReference type="Pfam" id="PF10035"/>
    </source>
</evidence>